<dbReference type="InterPro" id="IPR025877">
    <property type="entry name" value="MobA-like_NTP_Trfase"/>
</dbReference>
<protein>
    <submittedName>
        <fullName evidence="3">NTP transferase domain-containing protein</fullName>
    </submittedName>
</protein>
<keyword evidence="1 3" id="KW-0808">Transferase</keyword>
<name>A0A5Q2FD54_9ACTN</name>
<dbReference type="KEGG" id="rain:Rai3103_02555"/>
<accession>A0A5Q2FD54</accession>
<dbReference type="EMBL" id="CP045725">
    <property type="protein sequence ID" value="QGF25040.1"/>
    <property type="molecule type" value="Genomic_DNA"/>
</dbReference>
<evidence type="ECO:0000256" key="1">
    <source>
        <dbReference type="ARBA" id="ARBA00022679"/>
    </source>
</evidence>
<proteinExistence type="predicted"/>
<dbReference type="AlphaFoldDB" id="A0A5Q2FD54"/>
<dbReference type="InterPro" id="IPR029044">
    <property type="entry name" value="Nucleotide-diphossugar_trans"/>
</dbReference>
<dbReference type="Proteomes" id="UP000386847">
    <property type="component" value="Chromosome"/>
</dbReference>
<evidence type="ECO:0000313" key="3">
    <source>
        <dbReference type="EMBL" id="QGF25040.1"/>
    </source>
</evidence>
<gene>
    <name evidence="3" type="ORF">Rai3103_02555</name>
</gene>
<feature type="domain" description="MobA-like NTP transferase" evidence="2">
    <location>
        <begin position="2"/>
        <end position="160"/>
    </location>
</feature>
<evidence type="ECO:0000259" key="2">
    <source>
        <dbReference type="Pfam" id="PF12804"/>
    </source>
</evidence>
<dbReference type="PANTHER" id="PTHR19136:SF81">
    <property type="entry name" value="MOLYBDENUM COFACTOR GUANYLYLTRANSFERASE"/>
    <property type="match status" value="1"/>
</dbReference>
<organism evidence="3 4">
    <name type="scientific">Raineyella fluvialis</name>
    <dbReference type="NCBI Taxonomy" id="2662261"/>
    <lineage>
        <taxon>Bacteria</taxon>
        <taxon>Bacillati</taxon>
        <taxon>Actinomycetota</taxon>
        <taxon>Actinomycetes</taxon>
        <taxon>Propionibacteriales</taxon>
        <taxon>Propionibacteriaceae</taxon>
        <taxon>Raineyella</taxon>
    </lineage>
</organism>
<sequence length="222" mass="23307">MLAGGRARRLDGISKPDLLLRGHRLLDHSLRATGTARRRVVVGPPELTLPLDVLRTQESPPHGGPVAGIDSGLGVLDRSRHHSSGADDLPVLVLACDIPHISSALPRLLAACCDGTDLPPDGAHLVDADGRAQWLAGVYRPAALRRALALLACDGGIRDASVRRLTAHLTLTAVPVEGSEAADVDTWADHAHLEALARAAAPVLHGVPTGDADHTFDSDFGW</sequence>
<keyword evidence="4" id="KW-1185">Reference proteome</keyword>
<dbReference type="Gene3D" id="3.90.550.10">
    <property type="entry name" value="Spore Coat Polysaccharide Biosynthesis Protein SpsA, Chain A"/>
    <property type="match status" value="1"/>
</dbReference>
<dbReference type="GO" id="GO:0016779">
    <property type="term" value="F:nucleotidyltransferase activity"/>
    <property type="evidence" value="ECO:0007669"/>
    <property type="project" value="UniProtKB-ARBA"/>
</dbReference>
<dbReference type="PANTHER" id="PTHR19136">
    <property type="entry name" value="MOLYBDENUM COFACTOR GUANYLYLTRANSFERASE"/>
    <property type="match status" value="1"/>
</dbReference>
<reference evidence="3 4" key="1">
    <citation type="submission" date="2019-10" db="EMBL/GenBank/DDBJ databases">
        <title>Genomic analysis of Raineyella sp. CBA3103.</title>
        <authorList>
            <person name="Roh S.W."/>
        </authorList>
    </citation>
    <scope>NUCLEOTIDE SEQUENCE [LARGE SCALE GENOMIC DNA]</scope>
    <source>
        <strain evidence="3 4">CBA3103</strain>
    </source>
</reference>
<evidence type="ECO:0000313" key="4">
    <source>
        <dbReference type="Proteomes" id="UP000386847"/>
    </source>
</evidence>
<dbReference type="SUPFAM" id="SSF53448">
    <property type="entry name" value="Nucleotide-diphospho-sugar transferases"/>
    <property type="match status" value="1"/>
</dbReference>
<dbReference type="Pfam" id="PF12804">
    <property type="entry name" value="NTP_transf_3"/>
    <property type="match status" value="1"/>
</dbReference>